<dbReference type="OrthoDB" id="10017160at2759"/>
<reference evidence="1 2" key="1">
    <citation type="journal article" date="2019" name="Commun. Biol.">
        <title>The bagworm genome reveals a unique fibroin gene that provides high tensile strength.</title>
        <authorList>
            <person name="Kono N."/>
            <person name="Nakamura H."/>
            <person name="Ohtoshi R."/>
            <person name="Tomita M."/>
            <person name="Numata K."/>
            <person name="Arakawa K."/>
        </authorList>
    </citation>
    <scope>NUCLEOTIDE SEQUENCE [LARGE SCALE GENOMIC DNA]</scope>
</reference>
<gene>
    <name evidence="1" type="ORF">EVAR_57470_1</name>
</gene>
<organism evidence="1 2">
    <name type="scientific">Eumeta variegata</name>
    <name type="common">Bagworm moth</name>
    <name type="synonym">Eumeta japonica</name>
    <dbReference type="NCBI Taxonomy" id="151549"/>
    <lineage>
        <taxon>Eukaryota</taxon>
        <taxon>Metazoa</taxon>
        <taxon>Ecdysozoa</taxon>
        <taxon>Arthropoda</taxon>
        <taxon>Hexapoda</taxon>
        <taxon>Insecta</taxon>
        <taxon>Pterygota</taxon>
        <taxon>Neoptera</taxon>
        <taxon>Endopterygota</taxon>
        <taxon>Lepidoptera</taxon>
        <taxon>Glossata</taxon>
        <taxon>Ditrysia</taxon>
        <taxon>Tineoidea</taxon>
        <taxon>Psychidae</taxon>
        <taxon>Oiketicinae</taxon>
        <taxon>Eumeta</taxon>
    </lineage>
</organism>
<protein>
    <recommendedName>
        <fullName evidence="3">Mos1 transposase HTH domain-containing protein</fullName>
    </recommendedName>
</protein>
<keyword evidence="2" id="KW-1185">Reference proteome</keyword>
<proteinExistence type="predicted"/>
<dbReference type="Proteomes" id="UP000299102">
    <property type="component" value="Unassembled WGS sequence"/>
</dbReference>
<accession>A0A4C1ZFX0</accession>
<evidence type="ECO:0000313" key="2">
    <source>
        <dbReference type="Proteomes" id="UP000299102"/>
    </source>
</evidence>
<evidence type="ECO:0000313" key="1">
    <source>
        <dbReference type="EMBL" id="GBP85994.1"/>
    </source>
</evidence>
<evidence type="ECO:0008006" key="3">
    <source>
        <dbReference type="Google" id="ProtNLM"/>
    </source>
</evidence>
<comment type="caution">
    <text evidence="1">The sequence shown here is derived from an EMBL/GenBank/DDBJ whole genome shotgun (WGS) entry which is preliminary data.</text>
</comment>
<sequence>MSLENKYNLTAQQSLARLRTAFGDEAPCKTTIYKWCAEFKRDRVIVSDEFRDGRQSIAVNNINIDAVLRMIYTDRHVIYHEIPPSLGIGMN</sequence>
<name>A0A4C1ZFX0_EUMVA</name>
<dbReference type="EMBL" id="BGZK01001773">
    <property type="protein sequence ID" value="GBP85994.1"/>
    <property type="molecule type" value="Genomic_DNA"/>
</dbReference>
<dbReference type="AlphaFoldDB" id="A0A4C1ZFX0"/>